<feature type="region of interest" description="Disordered" evidence="1">
    <location>
        <begin position="1"/>
        <end position="27"/>
    </location>
</feature>
<keyword evidence="3" id="KW-1185">Reference proteome</keyword>
<accession>A0A9N7VVR5</accession>
<dbReference type="Proteomes" id="UP001153269">
    <property type="component" value="Unassembled WGS sequence"/>
</dbReference>
<protein>
    <submittedName>
        <fullName evidence="2">Uncharacterized protein</fullName>
    </submittedName>
</protein>
<gene>
    <name evidence="2" type="ORF">PLEPLA_LOCUS45707</name>
</gene>
<evidence type="ECO:0000313" key="2">
    <source>
        <dbReference type="EMBL" id="CAB1457879.1"/>
    </source>
</evidence>
<reference evidence="2" key="1">
    <citation type="submission" date="2020-03" db="EMBL/GenBank/DDBJ databases">
        <authorList>
            <person name="Weist P."/>
        </authorList>
    </citation>
    <scope>NUCLEOTIDE SEQUENCE</scope>
</reference>
<organism evidence="2 3">
    <name type="scientific">Pleuronectes platessa</name>
    <name type="common">European plaice</name>
    <dbReference type="NCBI Taxonomy" id="8262"/>
    <lineage>
        <taxon>Eukaryota</taxon>
        <taxon>Metazoa</taxon>
        <taxon>Chordata</taxon>
        <taxon>Craniata</taxon>
        <taxon>Vertebrata</taxon>
        <taxon>Euteleostomi</taxon>
        <taxon>Actinopterygii</taxon>
        <taxon>Neopterygii</taxon>
        <taxon>Teleostei</taxon>
        <taxon>Neoteleostei</taxon>
        <taxon>Acanthomorphata</taxon>
        <taxon>Carangaria</taxon>
        <taxon>Pleuronectiformes</taxon>
        <taxon>Pleuronectoidei</taxon>
        <taxon>Pleuronectidae</taxon>
        <taxon>Pleuronectes</taxon>
    </lineage>
</organism>
<proteinExistence type="predicted"/>
<evidence type="ECO:0000313" key="3">
    <source>
        <dbReference type="Proteomes" id="UP001153269"/>
    </source>
</evidence>
<sequence>MSAWESKAAGPVWTSRDGEDGPKENLGLFTPLMQMAGTTNRSKDSGTLRNVLPLRHFNSVPNESRPQIQPSILQVLQGINPEGLTVRRDAHAHLDYDHREILLFCQNIPRFNGQNSDQHQQKGQPLVGVEDISSENSCNYDLLHPSINQTVTTVLTRMTSIIRVAKNRGLYCLTSSPSS</sequence>
<dbReference type="EMBL" id="CADEAL010004362">
    <property type="protein sequence ID" value="CAB1457879.1"/>
    <property type="molecule type" value="Genomic_DNA"/>
</dbReference>
<name>A0A9N7VVR5_PLEPL</name>
<dbReference type="AlphaFoldDB" id="A0A9N7VVR5"/>
<comment type="caution">
    <text evidence="2">The sequence shown here is derived from an EMBL/GenBank/DDBJ whole genome shotgun (WGS) entry which is preliminary data.</text>
</comment>
<evidence type="ECO:0000256" key="1">
    <source>
        <dbReference type="SAM" id="MobiDB-lite"/>
    </source>
</evidence>